<dbReference type="AlphaFoldDB" id="A0A0K9P914"/>
<reference evidence="2" key="1">
    <citation type="journal article" date="2016" name="Nature">
        <title>The genome of the seagrass Zostera marina reveals angiosperm adaptation to the sea.</title>
        <authorList>
            <person name="Olsen J.L."/>
            <person name="Rouze P."/>
            <person name="Verhelst B."/>
            <person name="Lin Y.-C."/>
            <person name="Bayer T."/>
            <person name="Collen J."/>
            <person name="Dattolo E."/>
            <person name="De Paoli E."/>
            <person name="Dittami S."/>
            <person name="Maumus F."/>
            <person name="Michel G."/>
            <person name="Kersting A."/>
            <person name="Lauritano C."/>
            <person name="Lohaus R."/>
            <person name="Toepel M."/>
            <person name="Tonon T."/>
            <person name="Vanneste K."/>
            <person name="Amirebrahimi M."/>
            <person name="Brakel J."/>
            <person name="Bostroem C."/>
            <person name="Chovatia M."/>
            <person name="Grimwood J."/>
            <person name="Jenkins J.W."/>
            <person name="Jueterbock A."/>
            <person name="Mraz A."/>
            <person name="Stam W.T."/>
            <person name="Tice H."/>
            <person name="Bornberg-Bauer E."/>
            <person name="Green P.J."/>
            <person name="Pearson G.A."/>
            <person name="Procaccini G."/>
            <person name="Duarte C.M."/>
            <person name="Schmutz J."/>
            <person name="Reusch T.B.H."/>
            <person name="Van de Peer Y."/>
        </authorList>
    </citation>
    <scope>NUCLEOTIDE SEQUENCE [LARGE SCALE GENOMIC DNA]</scope>
    <source>
        <strain evidence="2">cv. Finnish</strain>
    </source>
</reference>
<proteinExistence type="predicted"/>
<dbReference type="EMBL" id="LFYR01001118">
    <property type="protein sequence ID" value="KMZ64640.1"/>
    <property type="molecule type" value="Genomic_DNA"/>
</dbReference>
<evidence type="ECO:0000313" key="2">
    <source>
        <dbReference type="Proteomes" id="UP000036987"/>
    </source>
</evidence>
<sequence>MSLSVNYTEVSVLYFSQSLDYVNFLLAQRRR</sequence>
<organism evidence="1 2">
    <name type="scientific">Zostera marina</name>
    <name type="common">Eelgrass</name>
    <dbReference type="NCBI Taxonomy" id="29655"/>
    <lineage>
        <taxon>Eukaryota</taxon>
        <taxon>Viridiplantae</taxon>
        <taxon>Streptophyta</taxon>
        <taxon>Embryophyta</taxon>
        <taxon>Tracheophyta</taxon>
        <taxon>Spermatophyta</taxon>
        <taxon>Magnoliopsida</taxon>
        <taxon>Liliopsida</taxon>
        <taxon>Zosteraceae</taxon>
        <taxon>Zostera</taxon>
    </lineage>
</organism>
<protein>
    <submittedName>
        <fullName evidence="1">Uncharacterized protein</fullName>
    </submittedName>
</protein>
<name>A0A0K9P914_ZOSMR</name>
<evidence type="ECO:0000313" key="1">
    <source>
        <dbReference type="EMBL" id="KMZ64640.1"/>
    </source>
</evidence>
<comment type="caution">
    <text evidence="1">The sequence shown here is derived from an EMBL/GenBank/DDBJ whole genome shotgun (WGS) entry which is preliminary data.</text>
</comment>
<accession>A0A0K9P914</accession>
<dbReference type="Proteomes" id="UP000036987">
    <property type="component" value="Unassembled WGS sequence"/>
</dbReference>
<gene>
    <name evidence="1" type="ORF">ZOSMA_357G00070</name>
</gene>
<keyword evidence="2" id="KW-1185">Reference proteome</keyword>